<evidence type="ECO:0000313" key="3">
    <source>
        <dbReference type="Proteomes" id="UP001251528"/>
    </source>
</evidence>
<feature type="region of interest" description="Disordered" evidence="1">
    <location>
        <begin position="1"/>
        <end position="88"/>
    </location>
</feature>
<accession>A0AAJ0FVX8</accession>
<feature type="compositionally biased region" description="Polar residues" evidence="1">
    <location>
        <begin position="30"/>
        <end position="39"/>
    </location>
</feature>
<reference evidence="2" key="1">
    <citation type="submission" date="2023-06" db="EMBL/GenBank/DDBJ databases">
        <title>Conoideocrella luteorostrata (Hypocreales: Clavicipitaceae), a potential biocontrol fungus for elongate hemlock scale in United States Christmas tree production areas.</title>
        <authorList>
            <person name="Barrett H."/>
            <person name="Lovett B."/>
            <person name="Macias A.M."/>
            <person name="Stajich J.E."/>
            <person name="Kasson M.T."/>
        </authorList>
    </citation>
    <scope>NUCLEOTIDE SEQUENCE</scope>
    <source>
        <strain evidence="2">ARSEF 14590</strain>
    </source>
</reference>
<keyword evidence="3" id="KW-1185">Reference proteome</keyword>
<dbReference type="Proteomes" id="UP001251528">
    <property type="component" value="Unassembled WGS sequence"/>
</dbReference>
<dbReference type="AlphaFoldDB" id="A0AAJ0FVX8"/>
<evidence type="ECO:0000256" key="1">
    <source>
        <dbReference type="SAM" id="MobiDB-lite"/>
    </source>
</evidence>
<feature type="compositionally biased region" description="Basic and acidic residues" evidence="1">
    <location>
        <begin position="153"/>
        <end position="167"/>
    </location>
</feature>
<dbReference type="EMBL" id="JASWJB010000055">
    <property type="protein sequence ID" value="KAK2603865.1"/>
    <property type="molecule type" value="Genomic_DNA"/>
</dbReference>
<organism evidence="2 3">
    <name type="scientific">Conoideocrella luteorostrata</name>
    <dbReference type="NCBI Taxonomy" id="1105319"/>
    <lineage>
        <taxon>Eukaryota</taxon>
        <taxon>Fungi</taxon>
        <taxon>Dikarya</taxon>
        <taxon>Ascomycota</taxon>
        <taxon>Pezizomycotina</taxon>
        <taxon>Sordariomycetes</taxon>
        <taxon>Hypocreomycetidae</taxon>
        <taxon>Hypocreales</taxon>
        <taxon>Clavicipitaceae</taxon>
        <taxon>Conoideocrella</taxon>
    </lineage>
</organism>
<name>A0AAJ0FVX8_9HYPO</name>
<feature type="compositionally biased region" description="Polar residues" evidence="1">
    <location>
        <begin position="49"/>
        <end position="59"/>
    </location>
</feature>
<sequence>MGRSTRKSSMAVTHAVPVSEEHFRPRHYRSATTDSSIGAISSDDYFGSHTASTFSQSSDCDYALSSGETRRRSPSGQETTNDRSAKPRWIKNVKNWLSVSEPSAQALKNQRTSTYQRYGIGSKDPQAAAKMHLPIGKVPNGVTTSTTGPTPEKAMRERARQAADKQRFAKHGGSQSMSSGMSSNSSIREAKKIAPWVE</sequence>
<feature type="region of interest" description="Disordered" evidence="1">
    <location>
        <begin position="133"/>
        <end position="198"/>
    </location>
</feature>
<gene>
    <name evidence="2" type="ORF">QQS21_003989</name>
</gene>
<feature type="compositionally biased region" description="Low complexity" evidence="1">
    <location>
        <begin position="172"/>
        <end position="186"/>
    </location>
</feature>
<proteinExistence type="predicted"/>
<evidence type="ECO:0000313" key="2">
    <source>
        <dbReference type="EMBL" id="KAK2603865.1"/>
    </source>
</evidence>
<protein>
    <submittedName>
        <fullName evidence="2">Uncharacterized protein</fullName>
    </submittedName>
</protein>
<comment type="caution">
    <text evidence="2">The sequence shown here is derived from an EMBL/GenBank/DDBJ whole genome shotgun (WGS) entry which is preliminary data.</text>
</comment>